<evidence type="ECO:0000259" key="2">
    <source>
        <dbReference type="Pfam" id="PF01814"/>
    </source>
</evidence>
<dbReference type="Gene3D" id="1.20.120.520">
    <property type="entry name" value="nmb1532 protein domain like"/>
    <property type="match status" value="1"/>
</dbReference>
<comment type="caution">
    <text evidence="3">The sequence shown here is derived from an EMBL/GenBank/DDBJ whole genome shotgun (WGS) entry which is preliminary data.</text>
</comment>
<accession>A0A919IRS9</accession>
<evidence type="ECO:0000313" key="3">
    <source>
        <dbReference type="EMBL" id="GID68383.1"/>
    </source>
</evidence>
<dbReference type="PANTHER" id="PTHR35585:SF1">
    <property type="entry name" value="HHE DOMAIN PROTEIN (AFU_ORTHOLOGUE AFUA_4G00730)"/>
    <property type="match status" value="1"/>
</dbReference>
<dbReference type="PANTHER" id="PTHR35585">
    <property type="entry name" value="HHE DOMAIN PROTEIN (AFU_ORTHOLOGUE AFUA_4G00730)"/>
    <property type="match status" value="1"/>
</dbReference>
<evidence type="ECO:0000256" key="1">
    <source>
        <dbReference type="SAM" id="MobiDB-lite"/>
    </source>
</evidence>
<dbReference type="RefSeq" id="WP_203747863.1">
    <property type="nucleotide sequence ID" value="NZ_BAAAUC010000022.1"/>
</dbReference>
<organism evidence="3 4">
    <name type="scientific">Actinoplanes cyaneus</name>
    <dbReference type="NCBI Taxonomy" id="52696"/>
    <lineage>
        <taxon>Bacteria</taxon>
        <taxon>Bacillati</taxon>
        <taxon>Actinomycetota</taxon>
        <taxon>Actinomycetes</taxon>
        <taxon>Micromonosporales</taxon>
        <taxon>Micromonosporaceae</taxon>
        <taxon>Actinoplanes</taxon>
    </lineage>
</organism>
<evidence type="ECO:0000313" key="4">
    <source>
        <dbReference type="Proteomes" id="UP000619479"/>
    </source>
</evidence>
<keyword evidence="4" id="KW-1185">Reference proteome</keyword>
<dbReference type="CDD" id="cd12108">
    <property type="entry name" value="Hr-like"/>
    <property type="match status" value="1"/>
</dbReference>
<dbReference type="Pfam" id="PF01814">
    <property type="entry name" value="Hemerythrin"/>
    <property type="match status" value="1"/>
</dbReference>
<sequence>MPDIVEIIKEQHQQVEKLLTQAEEDGSDTAALLQEVARLLLPHSEAEEDFVYPAIRDRAQETGAEVRDGVEEHHQIEEMLKSLLDGSPDDPGYDGTLAAIIGELRHHVQEEEEDLLPILADNLTDDEREEMGQRFVEATTGALPESPAPTTGDAGHETRHELYEKAKEKDIPGRSSMTKDELAKAVGNG</sequence>
<feature type="region of interest" description="Disordered" evidence="1">
    <location>
        <begin position="138"/>
        <end position="189"/>
    </location>
</feature>
<protein>
    <submittedName>
        <fullName evidence="3">Hemerythrin</fullName>
    </submittedName>
</protein>
<reference evidence="3" key="1">
    <citation type="submission" date="2021-01" db="EMBL/GenBank/DDBJ databases">
        <title>Whole genome shotgun sequence of Actinoplanes cyaneus NBRC 14990.</title>
        <authorList>
            <person name="Komaki H."/>
            <person name="Tamura T."/>
        </authorList>
    </citation>
    <scope>NUCLEOTIDE SEQUENCE</scope>
    <source>
        <strain evidence="3">NBRC 14990</strain>
    </source>
</reference>
<proteinExistence type="predicted"/>
<feature type="domain" description="Hemerythrin-like" evidence="2">
    <location>
        <begin position="3"/>
        <end position="119"/>
    </location>
</feature>
<dbReference type="InterPro" id="IPR012312">
    <property type="entry name" value="Hemerythrin-like"/>
</dbReference>
<name>A0A919IRS9_9ACTN</name>
<feature type="compositionally biased region" description="Basic and acidic residues" evidence="1">
    <location>
        <begin position="154"/>
        <end position="183"/>
    </location>
</feature>
<dbReference type="EMBL" id="BOMH01000046">
    <property type="protein sequence ID" value="GID68383.1"/>
    <property type="molecule type" value="Genomic_DNA"/>
</dbReference>
<dbReference type="Proteomes" id="UP000619479">
    <property type="component" value="Unassembled WGS sequence"/>
</dbReference>
<gene>
    <name evidence="3" type="ORF">Acy02nite_62640</name>
</gene>
<dbReference type="AlphaFoldDB" id="A0A919IRS9"/>